<evidence type="ECO:0000256" key="3">
    <source>
        <dbReference type="ARBA" id="ARBA00022491"/>
    </source>
</evidence>
<evidence type="ECO:0000256" key="6">
    <source>
        <dbReference type="ARBA" id="ARBA00023163"/>
    </source>
</evidence>
<evidence type="ECO:0000256" key="4">
    <source>
        <dbReference type="ARBA" id="ARBA00022795"/>
    </source>
</evidence>
<name>A0A3S2U5S7_9BURK</name>
<evidence type="ECO:0000256" key="1">
    <source>
        <dbReference type="ARBA" id="ARBA00005322"/>
    </source>
</evidence>
<dbReference type="InterPro" id="IPR035890">
    <property type="entry name" value="Anti-sigma-28_factor_FlgM_sf"/>
</dbReference>
<comment type="caution">
    <text evidence="11">The sequence shown here is derived from an EMBL/GenBank/DDBJ whole genome shotgun (WGS) entry which is preliminary data.</text>
</comment>
<evidence type="ECO:0000256" key="9">
    <source>
        <dbReference type="SAM" id="MobiDB-lite"/>
    </source>
</evidence>
<dbReference type="GO" id="GO:0044781">
    <property type="term" value="P:bacterial-type flagellum organization"/>
    <property type="evidence" value="ECO:0007669"/>
    <property type="project" value="UniProtKB-KW"/>
</dbReference>
<feature type="domain" description="Anti-sigma-28 factor FlgM C-terminal" evidence="10">
    <location>
        <begin position="42"/>
        <end position="90"/>
    </location>
</feature>
<keyword evidence="11" id="KW-0966">Cell projection</keyword>
<evidence type="ECO:0000256" key="7">
    <source>
        <dbReference type="ARBA" id="ARBA00024739"/>
    </source>
</evidence>
<dbReference type="Pfam" id="PF04316">
    <property type="entry name" value="FlgM"/>
    <property type="match status" value="1"/>
</dbReference>
<evidence type="ECO:0000256" key="5">
    <source>
        <dbReference type="ARBA" id="ARBA00023015"/>
    </source>
</evidence>
<dbReference type="EMBL" id="SACT01000001">
    <property type="protein sequence ID" value="RVT54335.1"/>
    <property type="molecule type" value="Genomic_DNA"/>
</dbReference>
<keyword evidence="11" id="KW-0969">Cilium</keyword>
<dbReference type="OrthoDB" id="5298032at2"/>
<keyword evidence="4" id="KW-1005">Bacterial flagellum biogenesis</keyword>
<dbReference type="GO" id="GO:0045892">
    <property type="term" value="P:negative regulation of DNA-templated transcription"/>
    <property type="evidence" value="ECO:0007669"/>
    <property type="project" value="InterPro"/>
</dbReference>
<dbReference type="SUPFAM" id="SSF101498">
    <property type="entry name" value="Anti-sigma factor FlgM"/>
    <property type="match status" value="1"/>
</dbReference>
<evidence type="ECO:0000256" key="8">
    <source>
        <dbReference type="ARBA" id="ARBA00030117"/>
    </source>
</evidence>
<organism evidence="11 12">
    <name type="scientific">Rubrivivax albus</name>
    <dbReference type="NCBI Taxonomy" id="2499835"/>
    <lineage>
        <taxon>Bacteria</taxon>
        <taxon>Pseudomonadati</taxon>
        <taxon>Pseudomonadota</taxon>
        <taxon>Betaproteobacteria</taxon>
        <taxon>Burkholderiales</taxon>
        <taxon>Sphaerotilaceae</taxon>
        <taxon>Rubrivivax</taxon>
    </lineage>
</organism>
<keyword evidence="11" id="KW-0282">Flagellum</keyword>
<dbReference type="AlphaFoldDB" id="A0A3S2U5S7"/>
<sequence>MKIGPFENKHAGVDRVAPSGAERKGDAAKSGQAAGGDASATVALSSTAAALSKEGVGETSFDQAKVDRIAQAIRDGNYQINAEAIADKLIANAQELLGKSGG</sequence>
<evidence type="ECO:0000259" key="10">
    <source>
        <dbReference type="Pfam" id="PF04316"/>
    </source>
</evidence>
<dbReference type="InterPro" id="IPR007412">
    <property type="entry name" value="FlgM"/>
</dbReference>
<keyword evidence="6" id="KW-0804">Transcription</keyword>
<gene>
    <name evidence="11" type="primary">flgM</name>
    <name evidence="11" type="ORF">ENE75_05665</name>
</gene>
<dbReference type="NCBIfam" id="TIGR03824">
    <property type="entry name" value="FlgM_jcvi"/>
    <property type="match status" value="1"/>
</dbReference>
<feature type="region of interest" description="Disordered" evidence="9">
    <location>
        <begin position="1"/>
        <end position="37"/>
    </location>
</feature>
<comment type="similarity">
    <text evidence="1">Belongs to the FlgM family.</text>
</comment>
<reference evidence="11 12" key="1">
    <citation type="submission" date="2019-01" db="EMBL/GenBank/DDBJ databases">
        <authorList>
            <person name="Chen W.-M."/>
        </authorList>
    </citation>
    <scope>NUCLEOTIDE SEQUENCE [LARGE SCALE GENOMIC DNA]</scope>
    <source>
        <strain evidence="11 12">ICH-3</strain>
    </source>
</reference>
<comment type="function">
    <text evidence="7">Responsible for the coupling of flagellin expression to flagellar assembly by preventing expression of the flagellin genes when a component of the middle class of proteins is defective. It negatively regulates flagellar genes by inhibiting the activity of FliA by directly binding to FliA.</text>
</comment>
<accession>A0A3S2U5S7</accession>
<protein>
    <recommendedName>
        <fullName evidence="2">Negative regulator of flagellin synthesis</fullName>
    </recommendedName>
    <alternativeName>
        <fullName evidence="8">Anti-sigma-28 factor</fullName>
    </alternativeName>
</protein>
<keyword evidence="12" id="KW-1185">Reference proteome</keyword>
<dbReference type="RefSeq" id="WP_128196431.1">
    <property type="nucleotide sequence ID" value="NZ_SACT01000001.1"/>
</dbReference>
<evidence type="ECO:0000313" key="12">
    <source>
        <dbReference type="Proteomes" id="UP000288178"/>
    </source>
</evidence>
<proteinExistence type="inferred from homology"/>
<evidence type="ECO:0000313" key="11">
    <source>
        <dbReference type="EMBL" id="RVT54335.1"/>
    </source>
</evidence>
<keyword evidence="3" id="KW-0678">Repressor</keyword>
<dbReference type="InterPro" id="IPR031316">
    <property type="entry name" value="FlgM_C"/>
</dbReference>
<keyword evidence="5" id="KW-0805">Transcription regulation</keyword>
<dbReference type="Proteomes" id="UP000288178">
    <property type="component" value="Unassembled WGS sequence"/>
</dbReference>
<evidence type="ECO:0000256" key="2">
    <source>
        <dbReference type="ARBA" id="ARBA00017823"/>
    </source>
</evidence>